<evidence type="ECO:0000313" key="3">
    <source>
        <dbReference type="Proteomes" id="UP001153269"/>
    </source>
</evidence>
<dbReference type="EMBL" id="CADEAL010002890">
    <property type="protein sequence ID" value="CAB1442610.1"/>
    <property type="molecule type" value="Genomic_DNA"/>
</dbReference>
<protein>
    <submittedName>
        <fullName evidence="2">Uncharacterized protein</fullName>
    </submittedName>
</protein>
<feature type="region of interest" description="Disordered" evidence="1">
    <location>
        <begin position="60"/>
        <end position="86"/>
    </location>
</feature>
<dbReference type="AlphaFoldDB" id="A0A9N7YWK6"/>
<proteinExistence type="predicted"/>
<organism evidence="2 3">
    <name type="scientific">Pleuronectes platessa</name>
    <name type="common">European plaice</name>
    <dbReference type="NCBI Taxonomy" id="8262"/>
    <lineage>
        <taxon>Eukaryota</taxon>
        <taxon>Metazoa</taxon>
        <taxon>Chordata</taxon>
        <taxon>Craniata</taxon>
        <taxon>Vertebrata</taxon>
        <taxon>Euteleostomi</taxon>
        <taxon>Actinopterygii</taxon>
        <taxon>Neopterygii</taxon>
        <taxon>Teleostei</taxon>
        <taxon>Neoteleostei</taxon>
        <taxon>Acanthomorphata</taxon>
        <taxon>Carangaria</taxon>
        <taxon>Pleuronectiformes</taxon>
        <taxon>Pleuronectoidei</taxon>
        <taxon>Pleuronectidae</taxon>
        <taxon>Pleuronectes</taxon>
    </lineage>
</organism>
<evidence type="ECO:0000313" key="2">
    <source>
        <dbReference type="EMBL" id="CAB1442610.1"/>
    </source>
</evidence>
<evidence type="ECO:0000256" key="1">
    <source>
        <dbReference type="SAM" id="MobiDB-lite"/>
    </source>
</evidence>
<sequence>MAHCPSPSATRVSAPALSRRSAPGQGGVAAQHTHSGPGAPPPLICSERRTVRSELVPVKTPVSDKQDTVFKNQTGVRGTRSTSASFESRESSLANYSQLGQPLSLVHLEVL</sequence>
<gene>
    <name evidence="2" type="ORF">PLEPLA_LOCUS30288</name>
</gene>
<keyword evidence="3" id="KW-1185">Reference proteome</keyword>
<dbReference type="Proteomes" id="UP001153269">
    <property type="component" value="Unassembled WGS sequence"/>
</dbReference>
<feature type="region of interest" description="Disordered" evidence="1">
    <location>
        <begin position="1"/>
        <end position="45"/>
    </location>
</feature>
<comment type="caution">
    <text evidence="2">The sequence shown here is derived from an EMBL/GenBank/DDBJ whole genome shotgun (WGS) entry which is preliminary data.</text>
</comment>
<reference evidence="2" key="1">
    <citation type="submission" date="2020-03" db="EMBL/GenBank/DDBJ databases">
        <authorList>
            <person name="Weist P."/>
        </authorList>
    </citation>
    <scope>NUCLEOTIDE SEQUENCE</scope>
</reference>
<accession>A0A9N7YWK6</accession>
<name>A0A9N7YWK6_PLEPL</name>